<dbReference type="PANTHER" id="PTHR24408">
    <property type="entry name" value="ZINC FINGER PROTEIN"/>
    <property type="match status" value="1"/>
</dbReference>
<feature type="domain" description="C2H2-type" evidence="6">
    <location>
        <begin position="3"/>
        <end position="33"/>
    </location>
</feature>
<dbReference type="PROSITE" id="PS50157">
    <property type="entry name" value="ZINC_FINGER_C2H2_2"/>
    <property type="match status" value="4"/>
</dbReference>
<keyword evidence="8" id="KW-1185">Reference proteome</keyword>
<dbReference type="SMART" id="SM00355">
    <property type="entry name" value="ZnF_C2H2"/>
    <property type="match status" value="7"/>
</dbReference>
<evidence type="ECO:0000256" key="1">
    <source>
        <dbReference type="ARBA" id="ARBA00022723"/>
    </source>
</evidence>
<keyword evidence="4" id="KW-0862">Zinc</keyword>
<dbReference type="Proteomes" id="UP000018144">
    <property type="component" value="Unassembled WGS sequence"/>
</dbReference>
<evidence type="ECO:0000256" key="4">
    <source>
        <dbReference type="ARBA" id="ARBA00022833"/>
    </source>
</evidence>
<reference evidence="7 8" key="1">
    <citation type="journal article" date="2013" name="PLoS Genet.">
        <title>The genome and development-dependent transcriptomes of Pyronema confluens: a window into fungal evolution.</title>
        <authorList>
            <person name="Traeger S."/>
            <person name="Altegoer F."/>
            <person name="Freitag M."/>
            <person name="Gabaldon T."/>
            <person name="Kempken F."/>
            <person name="Kumar A."/>
            <person name="Marcet-Houben M."/>
            <person name="Poggeler S."/>
            <person name="Stajich J.E."/>
            <person name="Nowrousian M."/>
        </authorList>
    </citation>
    <scope>NUCLEOTIDE SEQUENCE [LARGE SCALE GENOMIC DNA]</scope>
    <source>
        <strain evidence="8">CBS 100304</strain>
        <tissue evidence="7">Vegetative mycelium</tissue>
    </source>
</reference>
<accession>U4LE11</accession>
<keyword evidence="3 5" id="KW-0863">Zinc-finger</keyword>
<dbReference type="GO" id="GO:0043565">
    <property type="term" value="F:sequence-specific DNA binding"/>
    <property type="evidence" value="ECO:0007669"/>
    <property type="project" value="TreeGrafter"/>
</dbReference>
<evidence type="ECO:0000256" key="2">
    <source>
        <dbReference type="ARBA" id="ARBA00022737"/>
    </source>
</evidence>
<sequence>MAWYCDPCDRYFVSRHSLQQHYDNSVLHYDNYICSYCDDEFHSQYALNNHVDSVHEYPYHCQECSTMFRTQYGLDEHVEEEHPEPEWWCHDCDRQFMNENNLRMHLNSRIHRGTNITCPWCKNTYATATGLTTHLESGSCRDGINRETIYNTIRRHDQGGAFTHKMIEGPNGQRFNQTVTATERSWNGRFYECPLCTRECRTLPALNQHLNSPAHQQNLYHCPKCNKQAKTLAALINHIESGSCGIMTFDRVQKNIQGIVTGKRMIQF</sequence>
<dbReference type="Pfam" id="PF13912">
    <property type="entry name" value="zf-C2H2_6"/>
    <property type="match status" value="1"/>
</dbReference>
<organism evidence="7 8">
    <name type="scientific">Pyronema omphalodes (strain CBS 100304)</name>
    <name type="common">Pyronema confluens</name>
    <dbReference type="NCBI Taxonomy" id="1076935"/>
    <lineage>
        <taxon>Eukaryota</taxon>
        <taxon>Fungi</taxon>
        <taxon>Dikarya</taxon>
        <taxon>Ascomycota</taxon>
        <taxon>Pezizomycotina</taxon>
        <taxon>Pezizomycetes</taxon>
        <taxon>Pezizales</taxon>
        <taxon>Pyronemataceae</taxon>
        <taxon>Pyronema</taxon>
    </lineage>
</organism>
<evidence type="ECO:0000256" key="3">
    <source>
        <dbReference type="ARBA" id="ARBA00022771"/>
    </source>
</evidence>
<protein>
    <submittedName>
        <fullName evidence="7">Similar to Zinc finger protein 501 acc. no. Q5RF70</fullName>
    </submittedName>
</protein>
<evidence type="ECO:0000313" key="8">
    <source>
        <dbReference type="Proteomes" id="UP000018144"/>
    </source>
</evidence>
<dbReference type="OMA" id="ALDHWAP"/>
<dbReference type="Gene3D" id="3.30.160.60">
    <property type="entry name" value="Classic Zinc Finger"/>
    <property type="match status" value="3"/>
</dbReference>
<feature type="domain" description="C2H2-type" evidence="6">
    <location>
        <begin position="87"/>
        <end position="116"/>
    </location>
</feature>
<keyword evidence="1" id="KW-0479">Metal-binding</keyword>
<dbReference type="GO" id="GO:0005634">
    <property type="term" value="C:nucleus"/>
    <property type="evidence" value="ECO:0007669"/>
    <property type="project" value="TreeGrafter"/>
</dbReference>
<dbReference type="InterPro" id="IPR036236">
    <property type="entry name" value="Znf_C2H2_sf"/>
</dbReference>
<dbReference type="SUPFAM" id="SSF57667">
    <property type="entry name" value="beta-beta-alpha zinc fingers"/>
    <property type="match status" value="3"/>
</dbReference>
<dbReference type="InterPro" id="IPR013087">
    <property type="entry name" value="Znf_C2H2_type"/>
</dbReference>
<dbReference type="eggNOG" id="KOG1721">
    <property type="taxonomic scope" value="Eukaryota"/>
</dbReference>
<feature type="domain" description="C2H2-type" evidence="6">
    <location>
        <begin position="59"/>
        <end position="87"/>
    </location>
</feature>
<proteinExistence type="predicted"/>
<dbReference type="AlphaFoldDB" id="U4LE11"/>
<feature type="domain" description="C2H2-type" evidence="6">
    <location>
        <begin position="32"/>
        <end position="55"/>
    </location>
</feature>
<dbReference type="EMBL" id="HF935418">
    <property type="protein sequence ID" value="CCX30108.1"/>
    <property type="molecule type" value="Genomic_DNA"/>
</dbReference>
<dbReference type="STRING" id="1076935.U4LE11"/>
<gene>
    <name evidence="7" type="ORF">PCON_08134</name>
</gene>
<dbReference type="GO" id="GO:0000981">
    <property type="term" value="F:DNA-binding transcription factor activity, RNA polymerase II-specific"/>
    <property type="evidence" value="ECO:0007669"/>
    <property type="project" value="TreeGrafter"/>
</dbReference>
<dbReference type="Pfam" id="PF12874">
    <property type="entry name" value="zf-met"/>
    <property type="match status" value="3"/>
</dbReference>
<dbReference type="PROSITE" id="PS00028">
    <property type="entry name" value="ZINC_FINGER_C2H2_1"/>
    <property type="match status" value="3"/>
</dbReference>
<evidence type="ECO:0000259" key="6">
    <source>
        <dbReference type="PROSITE" id="PS50157"/>
    </source>
</evidence>
<dbReference type="OrthoDB" id="6077919at2759"/>
<evidence type="ECO:0000313" key="7">
    <source>
        <dbReference type="EMBL" id="CCX30108.1"/>
    </source>
</evidence>
<keyword evidence="2" id="KW-0677">Repeat</keyword>
<dbReference type="PANTHER" id="PTHR24408:SF58">
    <property type="entry name" value="TRANSCRIPTION FACTOR (TFIIIA), PUTATIVE (AFU_ORTHOLOGUE AFUA_1G05150)-RELATED"/>
    <property type="match status" value="1"/>
</dbReference>
<name>U4LE11_PYROM</name>
<evidence type="ECO:0000256" key="5">
    <source>
        <dbReference type="PROSITE-ProRule" id="PRU00042"/>
    </source>
</evidence>
<dbReference type="GO" id="GO:0008270">
    <property type="term" value="F:zinc ion binding"/>
    <property type="evidence" value="ECO:0007669"/>
    <property type="project" value="UniProtKB-KW"/>
</dbReference>